<sequence>MCSNTHKSYSIKPTSFRSLSSLFSLTHISIQDFLSSQKNRTRKSQEVSRVLKEISRRELRMKRCCSVALVLLLVAFFSSKYSVEGRSLLTMTHSSQAVRDLPVSKEMKKEPLKGENDSFRRIPRSGSNPIQNKCNPPVDVKASRKQQQITTSRKP</sequence>
<keyword evidence="5" id="KW-1185">Reference proteome</keyword>
<dbReference type="TAIR" id="AT1G17285"/>
<reference evidence="4 5" key="1">
    <citation type="journal article" date="2000" name="Nature">
        <title>Sequence and analysis of chromosome 1 of the plant Arabidopsis thaliana.</title>
        <authorList>
            <person name="Theologis A."/>
            <person name="Ecker J.R."/>
            <person name="Palm C.J."/>
            <person name="Federspiel N.A."/>
            <person name="Kaul S."/>
            <person name="White O."/>
            <person name="Alonso J."/>
            <person name="Altafi H."/>
            <person name="Araujo R."/>
            <person name="Bowman C.L."/>
            <person name="Brooks S.Y."/>
            <person name="Buehler E."/>
            <person name="Chan A."/>
            <person name="Chao Q."/>
            <person name="Chen H."/>
            <person name="Cheuk R.F."/>
            <person name="Chin C.W."/>
            <person name="Chung M.K."/>
            <person name="Conn L."/>
            <person name="Conway A.B."/>
            <person name="Conway A.R."/>
            <person name="Creasy T.H."/>
            <person name="Dewar K."/>
            <person name="Dunn P."/>
            <person name="Etgu P."/>
            <person name="Feldblyum T.V."/>
            <person name="Feng J."/>
            <person name="Fong B."/>
            <person name="Fujii C.Y."/>
            <person name="Gill J.E."/>
            <person name="Goldsmith A.D."/>
            <person name="Haas B."/>
            <person name="Hansen N.F."/>
            <person name="Hughes B."/>
            <person name="Huizar L."/>
            <person name="Hunter J.L."/>
            <person name="Jenkins J."/>
            <person name="Johnson-Hopson C."/>
            <person name="Khan S."/>
            <person name="Khaykin E."/>
            <person name="Kim C.J."/>
            <person name="Koo H.L."/>
            <person name="Kremenetskaia I."/>
            <person name="Kurtz D.B."/>
            <person name="Kwan A."/>
            <person name="Lam B."/>
            <person name="Langin-Hooper S."/>
            <person name="Lee A."/>
            <person name="Lee J.M."/>
            <person name="Lenz C.A."/>
            <person name="Li J.H."/>
            <person name="Li Y."/>
            <person name="Lin X."/>
            <person name="Liu S.X."/>
            <person name="Liu Z.A."/>
            <person name="Luros J.S."/>
            <person name="Maiti R."/>
            <person name="Marziali A."/>
            <person name="Militscher J."/>
            <person name="Miranda M."/>
            <person name="Nguyen M."/>
            <person name="Nierman W.C."/>
            <person name="Osborne B.I."/>
            <person name="Pai G."/>
            <person name="Peterson J."/>
            <person name="Pham P.K."/>
            <person name="Rizzo M."/>
            <person name="Rooney T."/>
            <person name="Rowley D."/>
            <person name="Sakano H."/>
            <person name="Salzberg S.L."/>
            <person name="Schwartz J.R."/>
            <person name="Shinn P."/>
            <person name="Southwick A.M."/>
            <person name="Sun H."/>
            <person name="Tallon L.J."/>
            <person name="Tambunga G."/>
            <person name="Toriumi M.J."/>
            <person name="Town C.D."/>
            <person name="Utterback T."/>
            <person name="Van Aken S."/>
            <person name="Vaysberg M."/>
            <person name="Vysotskaia V.S."/>
            <person name="Walker M."/>
            <person name="Wu D."/>
            <person name="Yu G."/>
            <person name="Fraser C.M."/>
            <person name="Venter J.C."/>
            <person name="Davis R.W."/>
        </authorList>
    </citation>
    <scope>NUCLEOTIDE SEQUENCE [LARGE SCALE GENOMIC DNA]</scope>
    <source>
        <strain evidence="5">cv. Columbia</strain>
    </source>
</reference>
<evidence type="ECO:0000256" key="2">
    <source>
        <dbReference type="SAM" id="Phobius"/>
    </source>
</evidence>
<accession>A0A1P8ARH5</accession>
<protein>
    <submittedName>
        <fullName evidence="4">Transmembrane protein</fullName>
    </submittedName>
</protein>
<keyword evidence="2 4" id="KW-0812">Transmembrane</keyword>
<dbReference type="eggNOG" id="KOG0258">
    <property type="taxonomic scope" value="Eukaryota"/>
</dbReference>
<gene>
    <name evidence="3 4" type="ordered locus">At1g17285</name>
</gene>
<dbReference type="EMBL" id="CP002684">
    <property type="protein sequence ID" value="ANM59251.1"/>
    <property type="molecule type" value="Genomic_DNA"/>
</dbReference>
<dbReference type="RefSeq" id="NP_001321624.1">
    <property type="nucleotide sequence ID" value="NM_001332294.1"/>
</dbReference>
<keyword evidence="2" id="KW-0472">Membrane</keyword>
<dbReference type="KEGG" id="ath:AT1G17285"/>
<dbReference type="AlphaFoldDB" id="A0A1P8ARH5"/>
<dbReference type="PaxDb" id="3702-AT1G17285.1"/>
<feature type="transmembrane region" description="Helical" evidence="2">
    <location>
        <begin position="64"/>
        <end position="83"/>
    </location>
</feature>
<feature type="compositionally biased region" description="Polar residues" evidence="1">
    <location>
        <begin position="145"/>
        <end position="155"/>
    </location>
</feature>
<evidence type="ECO:0000313" key="5">
    <source>
        <dbReference type="Proteomes" id="UP000006548"/>
    </source>
</evidence>
<dbReference type="GeneID" id="2745753"/>
<evidence type="ECO:0000256" key="1">
    <source>
        <dbReference type="SAM" id="MobiDB-lite"/>
    </source>
</evidence>
<feature type="compositionally biased region" description="Polar residues" evidence="1">
    <location>
        <begin position="125"/>
        <end position="134"/>
    </location>
</feature>
<keyword evidence="2" id="KW-1133">Transmembrane helix</keyword>
<dbReference type="Proteomes" id="UP000006548">
    <property type="component" value="Chromosome 1"/>
</dbReference>
<proteinExistence type="predicted"/>
<dbReference type="Araport" id="AT1G17285"/>
<reference evidence="5" key="2">
    <citation type="journal article" date="2017" name="Plant J.">
        <title>Araport11: a complete reannotation of the Arabidopsis thaliana reference genome.</title>
        <authorList>
            <person name="Cheng C.Y."/>
            <person name="Krishnakumar V."/>
            <person name="Chan A.P."/>
            <person name="Thibaud-Nissen F."/>
            <person name="Schobel S."/>
            <person name="Town C.D."/>
        </authorList>
    </citation>
    <scope>GENOME REANNOTATION</scope>
    <source>
        <strain evidence="5">cv. Columbia</strain>
    </source>
</reference>
<organism evidence="4 5">
    <name type="scientific">Arabidopsis thaliana</name>
    <name type="common">Mouse-ear cress</name>
    <dbReference type="NCBI Taxonomy" id="3702"/>
    <lineage>
        <taxon>Eukaryota</taxon>
        <taxon>Viridiplantae</taxon>
        <taxon>Streptophyta</taxon>
        <taxon>Embryophyta</taxon>
        <taxon>Tracheophyta</taxon>
        <taxon>Spermatophyta</taxon>
        <taxon>Magnoliopsida</taxon>
        <taxon>eudicotyledons</taxon>
        <taxon>Gunneridae</taxon>
        <taxon>Pentapetalae</taxon>
        <taxon>rosids</taxon>
        <taxon>malvids</taxon>
        <taxon>Brassicales</taxon>
        <taxon>Brassicaceae</taxon>
        <taxon>Camelineae</taxon>
        <taxon>Arabidopsis</taxon>
    </lineage>
</organism>
<feature type="compositionally biased region" description="Basic and acidic residues" evidence="1">
    <location>
        <begin position="102"/>
        <end position="120"/>
    </location>
</feature>
<evidence type="ECO:0000313" key="4">
    <source>
        <dbReference type="EMBL" id="ANM59251.1"/>
    </source>
</evidence>
<dbReference type="InParanoid" id="A0A1P8ARH5"/>
<dbReference type="ExpressionAtlas" id="A0A1P8ARH5">
    <property type="expression patterns" value="baseline and differential"/>
</dbReference>
<evidence type="ECO:0000313" key="3">
    <source>
        <dbReference type="Araport" id="AT1G17285"/>
    </source>
</evidence>
<name>A0A1P8ARH5_ARATH</name>
<feature type="region of interest" description="Disordered" evidence="1">
    <location>
        <begin position="100"/>
        <end position="155"/>
    </location>
</feature>